<dbReference type="AlphaFoldDB" id="A0AAW1I0C8"/>
<comment type="caution">
    <text evidence="1">The sequence shown here is derived from an EMBL/GenBank/DDBJ whole genome shotgun (WGS) entry which is preliminary data.</text>
</comment>
<proteinExistence type="predicted"/>
<dbReference type="PANTHER" id="PTHR31170:SF25">
    <property type="entry name" value="BNAA09G04570D PROTEIN"/>
    <property type="match status" value="1"/>
</dbReference>
<dbReference type="Pfam" id="PF03140">
    <property type="entry name" value="DUF247"/>
    <property type="match status" value="1"/>
</dbReference>
<gene>
    <name evidence="1" type="ORF">RND81_10G044900</name>
</gene>
<protein>
    <submittedName>
        <fullName evidence="1">Uncharacterized protein</fullName>
    </submittedName>
</protein>
<dbReference type="PANTHER" id="PTHR31170">
    <property type="entry name" value="BNAC04G53230D PROTEIN"/>
    <property type="match status" value="1"/>
</dbReference>
<reference evidence="1" key="1">
    <citation type="submission" date="2024-03" db="EMBL/GenBank/DDBJ databases">
        <title>WGS assembly of Saponaria officinalis var. Norfolk2.</title>
        <authorList>
            <person name="Jenkins J."/>
            <person name="Shu S."/>
            <person name="Grimwood J."/>
            <person name="Barry K."/>
            <person name="Goodstein D."/>
            <person name="Schmutz J."/>
            <person name="Leebens-Mack J."/>
            <person name="Osbourn A."/>
        </authorList>
    </citation>
    <scope>NUCLEOTIDE SEQUENCE [LARGE SCALE GENOMIC DNA]</scope>
    <source>
        <strain evidence="1">JIC</strain>
    </source>
</reference>
<accession>A0AAW1I0C8</accession>
<keyword evidence="2" id="KW-1185">Reference proteome</keyword>
<dbReference type="Proteomes" id="UP001443914">
    <property type="component" value="Unassembled WGS sequence"/>
</dbReference>
<evidence type="ECO:0000313" key="1">
    <source>
        <dbReference type="EMBL" id="KAK9682023.1"/>
    </source>
</evidence>
<organism evidence="1 2">
    <name type="scientific">Saponaria officinalis</name>
    <name type="common">Common soapwort</name>
    <name type="synonym">Lychnis saponaria</name>
    <dbReference type="NCBI Taxonomy" id="3572"/>
    <lineage>
        <taxon>Eukaryota</taxon>
        <taxon>Viridiplantae</taxon>
        <taxon>Streptophyta</taxon>
        <taxon>Embryophyta</taxon>
        <taxon>Tracheophyta</taxon>
        <taxon>Spermatophyta</taxon>
        <taxon>Magnoliopsida</taxon>
        <taxon>eudicotyledons</taxon>
        <taxon>Gunneridae</taxon>
        <taxon>Pentapetalae</taxon>
        <taxon>Caryophyllales</taxon>
        <taxon>Caryophyllaceae</taxon>
        <taxon>Caryophylleae</taxon>
        <taxon>Saponaria</taxon>
    </lineage>
</organism>
<evidence type="ECO:0000313" key="2">
    <source>
        <dbReference type="Proteomes" id="UP001443914"/>
    </source>
</evidence>
<name>A0AAW1I0C8_SAPOF</name>
<dbReference type="EMBL" id="JBDFQZ010000010">
    <property type="protein sequence ID" value="KAK9682023.1"/>
    <property type="molecule type" value="Genomic_DNA"/>
</dbReference>
<sequence length="263" mass="29483">MRYHPLLSSSPAVLFDIYKRSLLTWGANLTRDLFLLENQIPFFVLERLFQEAFGAAYPHTSCLHVACTYIAEGGIPAPYGHVIIAEAAIERIKNGAEIVHLVDLIRNFYFPSTLQVNAAEPCYTNIRLPSNVSNLSAAGVRFVASKSSNLLDITFSKGVLDIPRIQLWDSSESLYQSVSLFAQSHLPILENSYFVDYMALLEKLIKTPEDVEILVECGIIDNCIGSEEAVARLFNAITKHLFMPDIFYYSGVCEDLNAYANTW</sequence>
<dbReference type="InterPro" id="IPR004158">
    <property type="entry name" value="DUF247_pln"/>
</dbReference>